<proteinExistence type="predicted"/>
<dbReference type="SUPFAM" id="SSF55961">
    <property type="entry name" value="Bet v1-like"/>
    <property type="match status" value="1"/>
</dbReference>
<evidence type="ECO:0008006" key="3">
    <source>
        <dbReference type="Google" id="ProtNLM"/>
    </source>
</evidence>
<comment type="caution">
    <text evidence="1">The sequence shown here is derived from an EMBL/GenBank/DDBJ whole genome shotgun (WGS) entry which is preliminary data.</text>
</comment>
<sequence length="153" mass="17380">METELPTDADRVWDALRYPSTFLYVCRGLLGFPALAGRSSPMVAGERGSGWLLLFHVLPLTRHTIEVREVDPATMTIRTHEHDHLVQTWDHTLRVTPAAPGRCRYSDTVDIEAGRLTPLVALFGVAIYRYRHRRWRKLVRRHLTAPGDLAATA</sequence>
<dbReference type="Proteomes" id="UP001428817">
    <property type="component" value="Unassembled WGS sequence"/>
</dbReference>
<accession>A0ABP9QD33</accession>
<reference evidence="2" key="1">
    <citation type="journal article" date="2019" name="Int. J. Syst. Evol. Microbiol.">
        <title>The Global Catalogue of Microorganisms (GCM) 10K type strain sequencing project: providing services to taxonomists for standard genome sequencing and annotation.</title>
        <authorList>
            <consortium name="The Broad Institute Genomics Platform"/>
            <consortium name="The Broad Institute Genome Sequencing Center for Infectious Disease"/>
            <person name="Wu L."/>
            <person name="Ma J."/>
        </authorList>
    </citation>
    <scope>NUCLEOTIDE SEQUENCE [LARGE SCALE GENOMIC DNA]</scope>
    <source>
        <strain evidence="2">JCM 18303</strain>
    </source>
</reference>
<name>A0ABP9QD33_9PSEU</name>
<protein>
    <recommendedName>
        <fullName evidence="3">Ligand-binding SRPBCC domain-containing protein</fullName>
    </recommendedName>
</protein>
<evidence type="ECO:0000313" key="1">
    <source>
        <dbReference type="EMBL" id="GAA5159884.1"/>
    </source>
</evidence>
<gene>
    <name evidence="1" type="ORF">GCM10023321_41620</name>
</gene>
<evidence type="ECO:0000313" key="2">
    <source>
        <dbReference type="Proteomes" id="UP001428817"/>
    </source>
</evidence>
<organism evidence="1 2">
    <name type="scientific">Pseudonocardia eucalypti</name>
    <dbReference type="NCBI Taxonomy" id="648755"/>
    <lineage>
        <taxon>Bacteria</taxon>
        <taxon>Bacillati</taxon>
        <taxon>Actinomycetota</taxon>
        <taxon>Actinomycetes</taxon>
        <taxon>Pseudonocardiales</taxon>
        <taxon>Pseudonocardiaceae</taxon>
        <taxon>Pseudonocardia</taxon>
    </lineage>
</organism>
<keyword evidence="2" id="KW-1185">Reference proteome</keyword>
<dbReference type="EMBL" id="BAABJP010000020">
    <property type="protein sequence ID" value="GAA5159884.1"/>
    <property type="molecule type" value="Genomic_DNA"/>
</dbReference>